<dbReference type="Proteomes" id="UP000623461">
    <property type="component" value="Unassembled WGS sequence"/>
</dbReference>
<evidence type="ECO:0000259" key="2">
    <source>
        <dbReference type="PROSITE" id="PS51186"/>
    </source>
</evidence>
<name>A0ABQ2HIJ2_9MICO</name>
<feature type="region of interest" description="Disordered" evidence="1">
    <location>
        <begin position="1"/>
        <end position="30"/>
    </location>
</feature>
<feature type="domain" description="N-acetyltransferase" evidence="2">
    <location>
        <begin position="169"/>
        <end position="304"/>
    </location>
</feature>
<dbReference type="EMBL" id="BMNZ01000001">
    <property type="protein sequence ID" value="GGM80858.1"/>
    <property type="molecule type" value="Genomic_DNA"/>
</dbReference>
<reference evidence="4" key="1">
    <citation type="journal article" date="2019" name="Int. J. Syst. Evol. Microbiol.">
        <title>The Global Catalogue of Microorganisms (GCM) 10K type strain sequencing project: providing services to taxonomists for standard genome sequencing and annotation.</title>
        <authorList>
            <consortium name="The Broad Institute Genomics Platform"/>
            <consortium name="The Broad Institute Genome Sequencing Center for Infectious Disease"/>
            <person name="Wu L."/>
            <person name="Ma J."/>
        </authorList>
    </citation>
    <scope>NUCLEOTIDE SEQUENCE [LARGE SCALE GENOMIC DNA]</scope>
    <source>
        <strain evidence="4">JCM 1365</strain>
    </source>
</reference>
<evidence type="ECO:0000313" key="4">
    <source>
        <dbReference type="Proteomes" id="UP000623461"/>
    </source>
</evidence>
<dbReference type="Gene3D" id="3.40.630.30">
    <property type="match status" value="1"/>
</dbReference>
<dbReference type="SUPFAM" id="SSF55729">
    <property type="entry name" value="Acyl-CoA N-acyltransferases (Nat)"/>
    <property type="match status" value="1"/>
</dbReference>
<evidence type="ECO:0000313" key="3">
    <source>
        <dbReference type="EMBL" id="GGM80858.1"/>
    </source>
</evidence>
<dbReference type="Pfam" id="PF00583">
    <property type="entry name" value="Acetyltransf_1"/>
    <property type="match status" value="1"/>
</dbReference>
<dbReference type="InterPro" id="IPR016181">
    <property type="entry name" value="Acyl_CoA_acyltransferase"/>
</dbReference>
<organism evidence="3 4">
    <name type="scientific">Terrabacter tumescens</name>
    <dbReference type="NCBI Taxonomy" id="60443"/>
    <lineage>
        <taxon>Bacteria</taxon>
        <taxon>Bacillati</taxon>
        <taxon>Actinomycetota</taxon>
        <taxon>Actinomycetes</taxon>
        <taxon>Micrococcales</taxon>
        <taxon>Intrasporangiaceae</taxon>
        <taxon>Terrabacter</taxon>
    </lineage>
</organism>
<proteinExistence type="predicted"/>
<evidence type="ECO:0000256" key="1">
    <source>
        <dbReference type="SAM" id="MobiDB-lite"/>
    </source>
</evidence>
<gene>
    <name evidence="3" type="ORF">GCM10009721_01580</name>
</gene>
<keyword evidence="4" id="KW-1185">Reference proteome</keyword>
<dbReference type="InterPro" id="IPR000182">
    <property type="entry name" value="GNAT_dom"/>
</dbReference>
<dbReference type="PROSITE" id="PS51186">
    <property type="entry name" value="GNAT"/>
    <property type="match status" value="1"/>
</dbReference>
<comment type="caution">
    <text evidence="3">The sequence shown here is derived from an EMBL/GenBank/DDBJ whole genome shotgun (WGS) entry which is preliminary data.</text>
</comment>
<protein>
    <recommendedName>
        <fullName evidence="2">N-acetyltransferase domain-containing protein</fullName>
    </recommendedName>
</protein>
<accession>A0ABQ2HIJ2</accession>
<sequence>MSVVTEKPGRRAGGRSYTPQMPVEHRSHTRTDLPEVVEALASWEAGAGYAGDCLHAGDLGWYLRHPDEHVDGTVHSWWEAGRMVAVSIVEGQVARPRVAPDRLDDDGVASVVADDVSRLLPEHAWTDAQEATAHRRVLLGRGWRPDEAWVVFHLDLDGTPLPATTGVGPTGDAVDERVALQRSGFERSTFTAEGWHRMAAAPGFRPELDLVARDADGTAVAAATAWSAGPGRCGLLEPVATHADHRGAGHGRRVVQAAVQALAASGAAAVRVATRQSNTSGVRLYESAGIPPVEVITTLTRGGA</sequence>